<protein>
    <recommendedName>
        <fullName evidence="11">Methionine aminopeptidase</fullName>
        <ecNumber evidence="11">3.4.11.18</ecNumber>
    </recommendedName>
</protein>
<dbReference type="CDD" id="cd01086">
    <property type="entry name" value="MetAP1"/>
    <property type="match status" value="1"/>
</dbReference>
<evidence type="ECO:0000313" key="17">
    <source>
        <dbReference type="Proteomes" id="UP000256601"/>
    </source>
</evidence>
<evidence type="ECO:0000256" key="12">
    <source>
        <dbReference type="SAM" id="MobiDB-lite"/>
    </source>
</evidence>
<keyword evidence="2 9" id="KW-0031">Aminopeptidase</keyword>
<evidence type="ECO:0000313" key="16">
    <source>
        <dbReference type="Proteomes" id="UP000182444"/>
    </source>
</evidence>
<dbReference type="GeneID" id="2911224"/>
<dbReference type="PANTHER" id="PTHR43330:SF7">
    <property type="entry name" value="METHIONINE AMINOPEPTIDASE 1"/>
    <property type="match status" value="1"/>
</dbReference>
<dbReference type="SUPFAM" id="SSF55920">
    <property type="entry name" value="Creatinase/aminopeptidase"/>
    <property type="match status" value="1"/>
</dbReference>
<dbReference type="EC" id="3.4.11.18" evidence="11"/>
<dbReference type="AlphaFoldDB" id="A0A1D8NEX5"/>
<dbReference type="PROSITE" id="PS52013">
    <property type="entry name" value="ZF_C6H2"/>
    <property type="match status" value="1"/>
</dbReference>
<evidence type="ECO:0000313" key="14">
    <source>
        <dbReference type="EMBL" id="AOW04181.1"/>
    </source>
</evidence>
<evidence type="ECO:0000256" key="8">
    <source>
        <dbReference type="ARBA" id="ARBA00022833"/>
    </source>
</evidence>
<sequence length="371" mass="40822">MTSVENTCSGPDCGKIVDGSLKCPVCLKTGVNAFFCDQTCFKRNWALHKSVHSPAGQETTDPFPNYSYSGDLRAVYPLHPRREVKPNIVKPDYAGDGQPISEQKVQRSTQITVLSEDEQNTMRKVSKLAREVLDAGAAAIKPGVTTEEIDAIVHAACMERNAYPSPLNYYNFPKSVCTSVNEVICHGIPDKRPLQDGDIVNLDVTIYKDGFHADLNETYYVGDKAKANKDVVRLVETTRQCLAKAIEAVKPGVMYRSLGEVIENEAKKANLSVIRTYCGHGINQLFHCAPNVPHYARNKAVGVMKPGHTFTIEPMLSLGSFKDQTWPDNWTAVTSDGKWSAQFEHTLLVTETGVEILTARYKNSPGGPVSA</sequence>
<dbReference type="GO" id="GO:0006508">
    <property type="term" value="P:proteolysis"/>
    <property type="evidence" value="ECO:0007669"/>
    <property type="project" value="UniProtKB-KW"/>
</dbReference>
<dbReference type="InterPro" id="IPR036005">
    <property type="entry name" value="Creatinase/aminopeptidase-like"/>
</dbReference>
<keyword evidence="4 9" id="KW-0645">Protease</keyword>
<comment type="cofactor">
    <cofactor evidence="11">
        <name>Co(2+)</name>
        <dbReference type="ChEBI" id="CHEBI:48828"/>
    </cofactor>
    <cofactor evidence="11">
        <name>Zn(2+)</name>
        <dbReference type="ChEBI" id="CHEBI:29105"/>
    </cofactor>
    <cofactor evidence="11">
        <name>Mn(2+)</name>
        <dbReference type="ChEBI" id="CHEBI:29035"/>
    </cofactor>
    <cofactor evidence="11">
        <name>Fe(2+)</name>
        <dbReference type="ChEBI" id="CHEBI:29033"/>
    </cofactor>
    <text evidence="11">Binds 2 divalent metal cations per subunit. Has a high-affinity and a low affinity metal-binding site. The true nature of the physiological cofactor is under debate. The enzyme is active with cobalt, zinc, manganese or divalent iron ions.</text>
</comment>
<comment type="function">
    <text evidence="9 11">Cotranslationally removes the N-terminal methionine from nascent proteins. The N-terminal methionine is often cleaved when the second residue in the primary sequence is small and uncharged (Met-Ala-, Cys, Gly, Pro, Ser, Thr, or Val).</text>
</comment>
<dbReference type="HAMAP" id="MF_01974">
    <property type="entry name" value="MetAP_1"/>
    <property type="match status" value="1"/>
</dbReference>
<keyword evidence="7 9" id="KW-0378">Hydrolase</keyword>
<keyword evidence="3 9" id="KW-0963">Cytoplasm</keyword>
<feature type="binding site" evidence="9">
    <location>
        <position position="287"/>
    </location>
    <ligand>
        <name>a protein</name>
        <dbReference type="ChEBI" id="CHEBI:16541"/>
    </ligand>
    <ligandPart>
        <name>N-terminal L-methionine residue</name>
        <dbReference type="ChEBI" id="CHEBI:64731"/>
    </ligandPart>
</feature>
<gene>
    <name evidence="15" type="ORF">B0I71DRAFT_136919</name>
    <name evidence="14" type="ORF">YALI1_D21100g</name>
</gene>
<evidence type="ECO:0000256" key="11">
    <source>
        <dbReference type="RuleBase" id="RU003653"/>
    </source>
</evidence>
<feature type="binding site" evidence="9">
    <location>
        <position position="280"/>
    </location>
    <ligand>
        <name>Zn(2+)</name>
        <dbReference type="ChEBI" id="CHEBI:29105"/>
        <label>4</label>
        <note>catalytic</note>
    </ligand>
</feature>
<dbReference type="Proteomes" id="UP000256601">
    <property type="component" value="Unassembled WGS sequence"/>
</dbReference>
<organism evidence="14 16">
    <name type="scientific">Yarrowia lipolytica</name>
    <name type="common">Candida lipolytica</name>
    <dbReference type="NCBI Taxonomy" id="4952"/>
    <lineage>
        <taxon>Eukaryota</taxon>
        <taxon>Fungi</taxon>
        <taxon>Dikarya</taxon>
        <taxon>Ascomycota</taxon>
        <taxon>Saccharomycotina</taxon>
        <taxon>Dipodascomycetes</taxon>
        <taxon>Dipodascales</taxon>
        <taxon>Dipodascales incertae sedis</taxon>
        <taxon>Yarrowia</taxon>
    </lineage>
</organism>
<dbReference type="PRINTS" id="PR00599">
    <property type="entry name" value="MAPEPTIDASE"/>
</dbReference>
<dbReference type="EMBL" id="CP017556">
    <property type="protein sequence ID" value="AOW04181.1"/>
    <property type="molecule type" value="Genomic_DNA"/>
</dbReference>
<keyword evidence="8" id="KW-0862">Zinc</keyword>
<dbReference type="eggNOG" id="KOG2738">
    <property type="taxonomic scope" value="Eukaryota"/>
</dbReference>
<feature type="binding site" evidence="9">
    <location>
        <position position="203"/>
    </location>
    <ligand>
        <name>Zn(2+)</name>
        <dbReference type="ChEBI" id="CHEBI:29105"/>
        <label>3</label>
    </ligand>
</feature>
<feature type="binding site" evidence="9">
    <location>
        <position position="214"/>
    </location>
    <ligand>
        <name>Zn(2+)</name>
        <dbReference type="ChEBI" id="CHEBI:29105"/>
        <label>4</label>
        <note>catalytic</note>
    </ligand>
</feature>
<evidence type="ECO:0000256" key="4">
    <source>
        <dbReference type="ARBA" id="ARBA00022670"/>
    </source>
</evidence>
<dbReference type="GO" id="GO:0008270">
    <property type="term" value="F:zinc ion binding"/>
    <property type="evidence" value="ECO:0007669"/>
    <property type="project" value="UniProtKB-KW"/>
</dbReference>
<dbReference type="InterPro" id="IPR000994">
    <property type="entry name" value="Pept_M24"/>
</dbReference>
<dbReference type="EMBL" id="KZ859144">
    <property type="protein sequence ID" value="RDW22846.1"/>
    <property type="molecule type" value="Genomic_DNA"/>
</dbReference>
<dbReference type="PANTHER" id="PTHR43330">
    <property type="entry name" value="METHIONINE AMINOPEPTIDASE"/>
    <property type="match status" value="1"/>
</dbReference>
<reference evidence="14 16" key="1">
    <citation type="journal article" date="2016" name="PLoS ONE">
        <title>Sequence Assembly of Yarrowia lipolytica Strain W29/CLIB89 Shows Transposable Element Diversity.</title>
        <authorList>
            <person name="Magnan C."/>
            <person name="Yu J."/>
            <person name="Chang I."/>
            <person name="Jahn E."/>
            <person name="Kanomata Y."/>
            <person name="Wu J."/>
            <person name="Zeller M."/>
            <person name="Oakes M."/>
            <person name="Baldi P."/>
            <person name="Sandmeyer S."/>
        </authorList>
    </citation>
    <scope>NUCLEOTIDE SEQUENCE [LARGE SCALE GENOMIC DNA]</scope>
    <source>
        <strain evidence="14">CLIB89</strain>
        <strain evidence="16">CLIB89(W29)</strain>
    </source>
</reference>
<dbReference type="GO" id="GO:0070006">
    <property type="term" value="F:metalloaminopeptidase activity"/>
    <property type="evidence" value="ECO:0007669"/>
    <property type="project" value="UniProtKB-UniRule"/>
</dbReference>
<dbReference type="InterPro" id="IPR002467">
    <property type="entry name" value="Pept_M24A_MAP1"/>
</dbReference>
<feature type="region of interest" description="Disordered" evidence="12">
    <location>
        <begin position="89"/>
        <end position="109"/>
    </location>
</feature>
<evidence type="ECO:0000256" key="6">
    <source>
        <dbReference type="ARBA" id="ARBA00022771"/>
    </source>
</evidence>
<dbReference type="VEuPathDB" id="FungiDB:YALI1_D21100g"/>
<evidence type="ECO:0000256" key="7">
    <source>
        <dbReference type="ARBA" id="ARBA00022801"/>
    </source>
</evidence>
<dbReference type="Gene3D" id="3.90.230.10">
    <property type="entry name" value="Creatinase/methionine aminopeptidase superfamily"/>
    <property type="match status" value="1"/>
</dbReference>
<dbReference type="GO" id="GO:0005829">
    <property type="term" value="C:cytosol"/>
    <property type="evidence" value="ECO:0007669"/>
    <property type="project" value="TreeGrafter"/>
</dbReference>
<feature type="binding site" evidence="9">
    <location>
        <position position="344"/>
    </location>
    <ligand>
        <name>Zn(2+)</name>
        <dbReference type="ChEBI" id="CHEBI:29105"/>
        <label>3</label>
    </ligand>
</feature>
<dbReference type="Pfam" id="PF15801">
    <property type="entry name" value="zf-C6H2"/>
    <property type="match status" value="1"/>
</dbReference>
<dbReference type="RefSeq" id="XP_502928.1">
    <property type="nucleotide sequence ID" value="XM_502928.1"/>
</dbReference>
<dbReference type="PROSITE" id="PS00680">
    <property type="entry name" value="MAP_1"/>
    <property type="match status" value="1"/>
</dbReference>
<proteinExistence type="inferred from homology"/>
<feature type="domain" description="C6H2-type" evidence="13">
    <location>
        <begin position="5"/>
        <end position="59"/>
    </location>
</feature>
<feature type="binding site" evidence="9">
    <location>
        <position position="214"/>
    </location>
    <ligand>
        <name>Zn(2+)</name>
        <dbReference type="ChEBI" id="CHEBI:29105"/>
        <label>3</label>
    </ligand>
</feature>
<comment type="cofactor">
    <cofactor evidence="9">
        <name>Zn(2+)</name>
        <dbReference type="ChEBI" id="CHEBI:29105"/>
    </cofactor>
    <cofactor evidence="9">
        <name>Co(2+)</name>
        <dbReference type="ChEBI" id="CHEBI:48828"/>
    </cofactor>
    <cofactor evidence="9">
        <name>Mn(2+)</name>
        <dbReference type="ChEBI" id="CHEBI:29035"/>
    </cofactor>
    <cofactor evidence="9">
        <name>Fe(2+)</name>
        <dbReference type="ChEBI" id="CHEBI:29033"/>
    </cofactor>
    <text evidence="9">Binds 2 divalent metal cations per subunit. Has a high-affinity and a low affinity metal-binding site. The true nature of the physiological cofactor is under debate. The enzyme is active with zinc, cobalt, manganese or divalent iron ions. Has high activity with zinc; zinc cofactor is transferred into the active site region by the ZNG1 zinc chaperone.</text>
</comment>
<feature type="binding site" evidence="9">
    <location>
        <position position="344"/>
    </location>
    <ligand>
        <name>Zn(2+)</name>
        <dbReference type="ChEBI" id="CHEBI:29105"/>
        <label>4</label>
        <note>catalytic</note>
    </ligand>
</feature>
<evidence type="ECO:0000256" key="2">
    <source>
        <dbReference type="ARBA" id="ARBA00022438"/>
    </source>
</evidence>
<dbReference type="NCBIfam" id="TIGR00500">
    <property type="entry name" value="met_pdase_I"/>
    <property type="match status" value="1"/>
</dbReference>
<dbReference type="Proteomes" id="UP000182444">
    <property type="component" value="Chromosome 1D"/>
</dbReference>
<dbReference type="InterPro" id="IPR031615">
    <property type="entry name" value="Zfn-C6H2"/>
</dbReference>
<dbReference type="Pfam" id="PF00557">
    <property type="entry name" value="Peptidase_M24"/>
    <property type="match status" value="1"/>
</dbReference>
<name>A0A1D8NEX5_YARLL</name>
<evidence type="ECO:0000256" key="1">
    <source>
        <dbReference type="ARBA" id="ARBA00004496"/>
    </source>
</evidence>
<feature type="binding site" evidence="9">
    <location>
        <position position="186"/>
    </location>
    <ligand>
        <name>a protein</name>
        <dbReference type="ChEBI" id="CHEBI:16541"/>
    </ligand>
    <ligandPart>
        <name>N-terminal L-methionine residue</name>
        <dbReference type="ChEBI" id="CHEBI:64731"/>
    </ligandPart>
</feature>
<dbReference type="InterPro" id="IPR001714">
    <property type="entry name" value="Pept_M24_MAP"/>
</dbReference>
<dbReference type="OMA" id="FYGDHAY"/>
<keyword evidence="5 9" id="KW-0479">Metal-binding</keyword>
<evidence type="ECO:0000256" key="10">
    <source>
        <dbReference type="PROSITE-ProRule" id="PRU01357"/>
    </source>
</evidence>
<evidence type="ECO:0000259" key="13">
    <source>
        <dbReference type="PROSITE" id="PS52013"/>
    </source>
</evidence>
<comment type="catalytic activity">
    <reaction evidence="9 11">
        <text>Release of N-terminal amino acids, preferentially methionine, from peptides and arylamides.</text>
        <dbReference type="EC" id="3.4.11.18"/>
    </reaction>
</comment>
<dbReference type="VEuPathDB" id="FungiDB:YALI0_D17138g"/>
<dbReference type="FunFam" id="3.90.230.10:FF:000010">
    <property type="entry name" value="Methionine aminopeptidase"/>
    <property type="match status" value="1"/>
</dbReference>
<comment type="subcellular location">
    <subcellularLocation>
        <location evidence="1 9">Cytoplasm</location>
    </subcellularLocation>
</comment>
<evidence type="ECO:0000256" key="3">
    <source>
        <dbReference type="ARBA" id="ARBA00022490"/>
    </source>
</evidence>
<evidence type="ECO:0000256" key="5">
    <source>
        <dbReference type="ARBA" id="ARBA00022723"/>
    </source>
</evidence>
<comment type="subunit">
    <text evidence="9">Associates with the 60S ribosomal subunit of the 80S translational complex.</text>
</comment>
<evidence type="ECO:0000313" key="15">
    <source>
        <dbReference type="EMBL" id="RDW22846.1"/>
    </source>
</evidence>
<dbReference type="OrthoDB" id="3209743at2759"/>
<dbReference type="GO" id="GO:0004239">
    <property type="term" value="F:initiator methionyl aminopeptidase activity"/>
    <property type="evidence" value="ECO:0007669"/>
    <property type="project" value="UniProtKB-UniRule"/>
</dbReference>
<feature type="compositionally biased region" description="Polar residues" evidence="12">
    <location>
        <begin position="100"/>
        <end position="109"/>
    </location>
</feature>
<accession>A0A1D8NEX5</accession>
<keyword evidence="6 10" id="KW-0863">Zinc-finger</keyword>
<reference evidence="15 17" key="2">
    <citation type="submission" date="2018-07" db="EMBL/GenBank/DDBJ databases">
        <title>Draft Genome Assemblies for Five Robust Yarrowia lipolytica Strains Exhibiting High Lipid Production and Pentose Sugar Utilization and Sugar Alcohol Secretion from Undetoxified Lignocellulosic Biomass Hydrolysates.</title>
        <authorList>
            <consortium name="DOE Joint Genome Institute"/>
            <person name="Walker C."/>
            <person name="Ryu S."/>
            <person name="Na H."/>
            <person name="Zane M."/>
            <person name="LaButti K."/>
            <person name="Lipzen A."/>
            <person name="Haridas S."/>
            <person name="Barry K."/>
            <person name="Grigoriev I.V."/>
            <person name="Quarterman J."/>
            <person name="Slininger P."/>
            <person name="Dien B."/>
            <person name="Trinh C.T."/>
        </authorList>
    </citation>
    <scope>NUCLEOTIDE SEQUENCE [LARGE SCALE GENOMIC DNA]</scope>
    <source>
        <strain evidence="15 17">YB392</strain>
    </source>
</reference>
<feature type="binding site" evidence="9">
    <location>
        <position position="313"/>
    </location>
    <ligand>
        <name>Zn(2+)</name>
        <dbReference type="ChEBI" id="CHEBI:29105"/>
        <label>4</label>
        <note>catalytic</note>
    </ligand>
</feature>
<dbReference type="KEGG" id="yli:2911224"/>
<comment type="similarity">
    <text evidence="9 10">Belongs to the peptidase M24A family. Methionine aminopeptidase type 1 subfamily.</text>
</comment>
<evidence type="ECO:0000256" key="9">
    <source>
        <dbReference type="HAMAP-Rule" id="MF_03174"/>
    </source>
</evidence>